<comment type="pathway">
    <text evidence="3">Secondary metabolite biosynthesis.</text>
</comment>
<dbReference type="PRINTS" id="PR00463">
    <property type="entry name" value="EP450I"/>
</dbReference>
<organism evidence="16 17">
    <name type="scientific">Trametes coccinea (strain BRFM310)</name>
    <name type="common">Pycnoporus coccineus</name>
    <dbReference type="NCBI Taxonomy" id="1353009"/>
    <lineage>
        <taxon>Eukaryota</taxon>
        <taxon>Fungi</taxon>
        <taxon>Dikarya</taxon>
        <taxon>Basidiomycota</taxon>
        <taxon>Agaricomycotina</taxon>
        <taxon>Agaricomycetes</taxon>
        <taxon>Polyporales</taxon>
        <taxon>Polyporaceae</taxon>
        <taxon>Trametes</taxon>
    </lineage>
</organism>
<evidence type="ECO:0000256" key="4">
    <source>
        <dbReference type="ARBA" id="ARBA00010617"/>
    </source>
</evidence>
<dbReference type="OrthoDB" id="2789670at2759"/>
<evidence type="ECO:0000256" key="13">
    <source>
        <dbReference type="PIRSR" id="PIRSR602401-1"/>
    </source>
</evidence>
<keyword evidence="12" id="KW-0472">Membrane</keyword>
<evidence type="ECO:0000256" key="15">
    <source>
        <dbReference type="SAM" id="SignalP"/>
    </source>
</evidence>
<evidence type="ECO:0000313" key="16">
    <source>
        <dbReference type="EMBL" id="OSD01786.1"/>
    </source>
</evidence>
<dbReference type="Gene3D" id="1.10.630.10">
    <property type="entry name" value="Cytochrome P450"/>
    <property type="match status" value="1"/>
</dbReference>
<evidence type="ECO:0000256" key="9">
    <source>
        <dbReference type="ARBA" id="ARBA00023002"/>
    </source>
</evidence>
<name>A0A1Y2IKW9_TRAC3</name>
<keyword evidence="8" id="KW-1133">Transmembrane helix</keyword>
<gene>
    <name evidence="16" type="ORF">PYCCODRAFT_1368737</name>
</gene>
<dbReference type="GO" id="GO:0016020">
    <property type="term" value="C:membrane"/>
    <property type="evidence" value="ECO:0007669"/>
    <property type="project" value="UniProtKB-SubCell"/>
</dbReference>
<dbReference type="InterPro" id="IPR002401">
    <property type="entry name" value="Cyt_P450_E_grp-I"/>
</dbReference>
<keyword evidence="17" id="KW-1185">Reference proteome</keyword>
<dbReference type="GO" id="GO:0016705">
    <property type="term" value="F:oxidoreductase activity, acting on paired donors, with incorporation or reduction of molecular oxygen"/>
    <property type="evidence" value="ECO:0007669"/>
    <property type="project" value="InterPro"/>
</dbReference>
<evidence type="ECO:0000256" key="11">
    <source>
        <dbReference type="ARBA" id="ARBA00023033"/>
    </source>
</evidence>
<dbReference type="SUPFAM" id="SSF48264">
    <property type="entry name" value="Cytochrome P450"/>
    <property type="match status" value="1"/>
</dbReference>
<dbReference type="Proteomes" id="UP000193067">
    <property type="component" value="Unassembled WGS sequence"/>
</dbReference>
<feature type="chain" id="PRO_5012734201" evidence="15">
    <location>
        <begin position="22"/>
        <end position="518"/>
    </location>
</feature>
<dbReference type="InterPro" id="IPR050364">
    <property type="entry name" value="Cytochrome_P450_fung"/>
</dbReference>
<evidence type="ECO:0000256" key="8">
    <source>
        <dbReference type="ARBA" id="ARBA00022989"/>
    </source>
</evidence>
<accession>A0A1Y2IKW9</accession>
<comment type="cofactor">
    <cofactor evidence="1 13">
        <name>heme</name>
        <dbReference type="ChEBI" id="CHEBI:30413"/>
    </cofactor>
</comment>
<dbReference type="PANTHER" id="PTHR46300">
    <property type="entry name" value="P450, PUTATIVE (EUROFUNG)-RELATED-RELATED"/>
    <property type="match status" value="1"/>
</dbReference>
<keyword evidence="7 13" id="KW-0479">Metal-binding</keyword>
<evidence type="ECO:0000256" key="12">
    <source>
        <dbReference type="ARBA" id="ARBA00023136"/>
    </source>
</evidence>
<dbReference type="GO" id="GO:0004497">
    <property type="term" value="F:monooxygenase activity"/>
    <property type="evidence" value="ECO:0007669"/>
    <property type="project" value="UniProtKB-KW"/>
</dbReference>
<dbReference type="CDD" id="cd11065">
    <property type="entry name" value="CYP64-like"/>
    <property type="match status" value="1"/>
</dbReference>
<dbReference type="PROSITE" id="PS00086">
    <property type="entry name" value="CYTOCHROME_P450"/>
    <property type="match status" value="1"/>
</dbReference>
<dbReference type="GO" id="GO:0005506">
    <property type="term" value="F:iron ion binding"/>
    <property type="evidence" value="ECO:0007669"/>
    <property type="project" value="InterPro"/>
</dbReference>
<dbReference type="GO" id="GO:0020037">
    <property type="term" value="F:heme binding"/>
    <property type="evidence" value="ECO:0007669"/>
    <property type="project" value="InterPro"/>
</dbReference>
<proteinExistence type="inferred from homology"/>
<evidence type="ECO:0000313" key="17">
    <source>
        <dbReference type="Proteomes" id="UP000193067"/>
    </source>
</evidence>
<dbReference type="InterPro" id="IPR017972">
    <property type="entry name" value="Cyt_P450_CS"/>
</dbReference>
<keyword evidence="6" id="KW-0812">Transmembrane</keyword>
<sequence length="518" mass="58397">MATNPWLLIAIGLCTVFLAFAHTRRRRERSYPPGPKPRPIVGNIFDLTARELWLRASQWAKLYGDVVYLRVFGQGLLFLNTYETAIDLLDKKGSIYSDKPSLVMAGELCGCENMVAFTRYGDQSRRQRRLMQKALSPSAIPLYHSLLEIETQALLKRLLEDPHNYDGHIRRYAGSLTLLVVYGCRVVSNDDPFLTLAEDCVEIISNRIASGGGIWPVDVFPILKHLPTWFPGAGFKRNAIKWKAKMEEFVDRPFELVKSRMKDGTATPCFCTSLLEQASESEDVSGAQQEFDIKWTANSMYSGDFFVTMTVIRHFLLLMELHPEVAAKAKTEIDSVVGTDRLPMFSDRPSLPYVDAIMSECLRWGTPVPLGLPHRLMEDDVYKGFYIPQGTLVFSNVWNMTRNPAVFPDPDAFVPERYFDGAKYATTDKNDPRNFVFGFGRRRCPGSHLVESSLWIVMACVLATLDVSKETDAHGTPIEPEIVFENSVFRTPNAFPCAIKPRSEEAARVIRTAAALNA</sequence>
<dbReference type="EMBL" id="KZ084109">
    <property type="protein sequence ID" value="OSD01786.1"/>
    <property type="molecule type" value="Genomic_DNA"/>
</dbReference>
<evidence type="ECO:0000256" key="7">
    <source>
        <dbReference type="ARBA" id="ARBA00022723"/>
    </source>
</evidence>
<feature type="signal peptide" evidence="15">
    <location>
        <begin position="1"/>
        <end position="21"/>
    </location>
</feature>
<keyword evidence="5 13" id="KW-0349">Heme</keyword>
<comment type="similarity">
    <text evidence="4 14">Belongs to the cytochrome P450 family.</text>
</comment>
<keyword evidence="9 14" id="KW-0560">Oxidoreductase</keyword>
<dbReference type="InterPro" id="IPR001128">
    <property type="entry name" value="Cyt_P450"/>
</dbReference>
<dbReference type="STRING" id="1353009.A0A1Y2IKW9"/>
<dbReference type="AlphaFoldDB" id="A0A1Y2IKW9"/>
<evidence type="ECO:0000256" key="2">
    <source>
        <dbReference type="ARBA" id="ARBA00004167"/>
    </source>
</evidence>
<dbReference type="InterPro" id="IPR036396">
    <property type="entry name" value="Cyt_P450_sf"/>
</dbReference>
<protein>
    <submittedName>
        <fullName evidence="16">Cytochrome P450</fullName>
    </submittedName>
</protein>
<reference evidence="16 17" key="1">
    <citation type="journal article" date="2015" name="Biotechnol. Biofuels">
        <title>Enhanced degradation of softwood versus hardwood by the white-rot fungus Pycnoporus coccineus.</title>
        <authorList>
            <person name="Couturier M."/>
            <person name="Navarro D."/>
            <person name="Chevret D."/>
            <person name="Henrissat B."/>
            <person name="Piumi F."/>
            <person name="Ruiz-Duenas F.J."/>
            <person name="Martinez A.T."/>
            <person name="Grigoriev I.V."/>
            <person name="Riley R."/>
            <person name="Lipzen A."/>
            <person name="Berrin J.G."/>
            <person name="Master E.R."/>
            <person name="Rosso M.N."/>
        </authorList>
    </citation>
    <scope>NUCLEOTIDE SEQUENCE [LARGE SCALE GENOMIC DNA]</scope>
    <source>
        <strain evidence="16 17">BRFM310</strain>
    </source>
</reference>
<evidence type="ECO:0000256" key="6">
    <source>
        <dbReference type="ARBA" id="ARBA00022692"/>
    </source>
</evidence>
<comment type="subcellular location">
    <subcellularLocation>
        <location evidence="2">Membrane</location>
        <topology evidence="2">Single-pass membrane protein</topology>
    </subcellularLocation>
</comment>
<keyword evidence="11 14" id="KW-0503">Monooxygenase</keyword>
<evidence type="ECO:0000256" key="10">
    <source>
        <dbReference type="ARBA" id="ARBA00023004"/>
    </source>
</evidence>
<keyword evidence="10 13" id="KW-0408">Iron</keyword>
<dbReference type="PANTHER" id="PTHR46300:SF7">
    <property type="entry name" value="P450, PUTATIVE (EUROFUNG)-RELATED"/>
    <property type="match status" value="1"/>
</dbReference>
<feature type="binding site" description="axial binding residue" evidence="13">
    <location>
        <position position="444"/>
    </location>
    <ligand>
        <name>heme</name>
        <dbReference type="ChEBI" id="CHEBI:30413"/>
    </ligand>
    <ligandPart>
        <name>Fe</name>
        <dbReference type="ChEBI" id="CHEBI:18248"/>
    </ligandPart>
</feature>
<evidence type="ECO:0000256" key="1">
    <source>
        <dbReference type="ARBA" id="ARBA00001971"/>
    </source>
</evidence>
<keyword evidence="15" id="KW-0732">Signal</keyword>
<dbReference type="Pfam" id="PF00067">
    <property type="entry name" value="p450"/>
    <property type="match status" value="1"/>
</dbReference>
<evidence type="ECO:0000256" key="5">
    <source>
        <dbReference type="ARBA" id="ARBA00022617"/>
    </source>
</evidence>
<evidence type="ECO:0000256" key="14">
    <source>
        <dbReference type="RuleBase" id="RU000461"/>
    </source>
</evidence>
<evidence type="ECO:0000256" key="3">
    <source>
        <dbReference type="ARBA" id="ARBA00005179"/>
    </source>
</evidence>